<evidence type="ECO:0000256" key="2">
    <source>
        <dbReference type="ARBA" id="ARBA00008667"/>
    </source>
</evidence>
<organism evidence="13 14">
    <name type="scientific">Polycladospora coralii</name>
    <dbReference type="NCBI Taxonomy" id="2771432"/>
    <lineage>
        <taxon>Bacteria</taxon>
        <taxon>Bacillati</taxon>
        <taxon>Bacillota</taxon>
        <taxon>Bacilli</taxon>
        <taxon>Bacillales</taxon>
        <taxon>Thermoactinomycetaceae</taxon>
        <taxon>Polycladospora</taxon>
    </lineage>
</organism>
<dbReference type="EC" id="4.4.1.2" evidence="7"/>
<evidence type="ECO:0000256" key="4">
    <source>
        <dbReference type="ARBA" id="ARBA00019040"/>
    </source>
</evidence>
<dbReference type="PIRSF" id="PIRSF001434">
    <property type="entry name" value="CGS"/>
    <property type="match status" value="1"/>
</dbReference>
<dbReference type="GO" id="GO:0005737">
    <property type="term" value="C:cytoplasm"/>
    <property type="evidence" value="ECO:0007669"/>
    <property type="project" value="TreeGrafter"/>
</dbReference>
<dbReference type="InterPro" id="IPR006237">
    <property type="entry name" value="L-Met_gamma_lys"/>
</dbReference>
<dbReference type="InterPro" id="IPR015421">
    <property type="entry name" value="PyrdxlP-dep_Trfase_major"/>
</dbReference>
<comment type="catalytic activity">
    <reaction evidence="9">
        <text>L-homocysteine + H2O = 2-oxobutanoate + hydrogen sulfide + NH4(+) + H(+)</text>
        <dbReference type="Rhea" id="RHEA:14501"/>
        <dbReference type="ChEBI" id="CHEBI:15377"/>
        <dbReference type="ChEBI" id="CHEBI:15378"/>
        <dbReference type="ChEBI" id="CHEBI:16763"/>
        <dbReference type="ChEBI" id="CHEBI:28938"/>
        <dbReference type="ChEBI" id="CHEBI:29919"/>
        <dbReference type="ChEBI" id="CHEBI:58199"/>
        <dbReference type="EC" id="4.4.1.2"/>
    </reaction>
    <physiologicalReaction direction="left-to-right" evidence="9">
        <dbReference type="Rhea" id="RHEA:14502"/>
    </physiologicalReaction>
</comment>
<dbReference type="Proteomes" id="UP000661691">
    <property type="component" value="Unassembled WGS sequence"/>
</dbReference>
<dbReference type="GO" id="GO:0047982">
    <property type="term" value="F:homocysteine desulfhydrase activity"/>
    <property type="evidence" value="ECO:0007669"/>
    <property type="project" value="UniProtKB-EC"/>
</dbReference>
<evidence type="ECO:0000256" key="5">
    <source>
        <dbReference type="ARBA" id="ARBA00022898"/>
    </source>
</evidence>
<evidence type="ECO:0000256" key="12">
    <source>
        <dbReference type="RuleBase" id="RU362118"/>
    </source>
</evidence>
<dbReference type="EC" id="4.4.1.11" evidence="3"/>
<keyword evidence="5 11" id="KW-0663">Pyridoxal phosphate</keyword>
<dbReference type="GO" id="GO:0018826">
    <property type="term" value="F:methionine gamma-lyase activity"/>
    <property type="evidence" value="ECO:0007669"/>
    <property type="project" value="UniProtKB-EC"/>
</dbReference>
<dbReference type="FunFam" id="3.90.1150.10:FF:000033">
    <property type="entry name" value="Cystathionine gamma-synthase"/>
    <property type="match status" value="1"/>
</dbReference>
<dbReference type="GO" id="GO:0019346">
    <property type="term" value="P:transsulfuration"/>
    <property type="evidence" value="ECO:0007669"/>
    <property type="project" value="InterPro"/>
</dbReference>
<reference evidence="13" key="1">
    <citation type="submission" date="2020-09" db="EMBL/GenBank/DDBJ databases">
        <title>A novel bacterium of genus Hazenella, isolated from South China Sea.</title>
        <authorList>
            <person name="Huang H."/>
            <person name="Mo K."/>
            <person name="Hu Y."/>
        </authorList>
    </citation>
    <scope>NUCLEOTIDE SEQUENCE</scope>
    <source>
        <strain evidence="13">IB182357</strain>
    </source>
</reference>
<evidence type="ECO:0000256" key="11">
    <source>
        <dbReference type="PIRSR" id="PIRSR001434-2"/>
    </source>
</evidence>
<dbReference type="InterPro" id="IPR015422">
    <property type="entry name" value="PyrdxlP-dep_Trfase_small"/>
</dbReference>
<dbReference type="EMBL" id="JACXAH010000030">
    <property type="protein sequence ID" value="MBD1373613.1"/>
    <property type="molecule type" value="Genomic_DNA"/>
</dbReference>
<dbReference type="Gene3D" id="3.90.1150.10">
    <property type="entry name" value="Aspartate Aminotransferase, domain 1"/>
    <property type="match status" value="1"/>
</dbReference>
<dbReference type="InterPro" id="IPR000277">
    <property type="entry name" value="Cys/Met-Metab_PyrdxlP-dep_enz"/>
</dbReference>
<sequence length="398" mass="43561">MKSKQKQKSYGLSTRAIHVGTSPDPQTGALVPPIYQTSTFVFPTAEEGANRFAGEEGYIYSRLGNPTVKALEQKVANLESAEAGLAFGSGMAAVSAVLLGLLRSGDHVICSRGLYGCTFGLLRDLKERFHIDFTLCDMTQQDDLQKAIQANTKVIYIETPINPTLEVIDLEMVASVAKTNQITTVVDNTFMTPFLQRPLEFGCDLVLHSATKYIGGHGDVVAGIIAGKQEIIDHIRMTTQKDIGGILSPWDAFLLIRGLKTLGLRMERHTQNAFQVARFLEKHPQIESVYYPGLSSSMYYPFVQKQMDGAGGIISFEVKGDTQSGIHFMNQLKLCKIAVSLGDVDTLIQHPSTMTHAIVPEEERLKMGITPGLIRLSVGIEDVEDVIADLEQALSAIE</sequence>
<comment type="catalytic activity">
    <reaction evidence="10">
        <text>L-methionine + H2O = methanethiol + 2-oxobutanoate + NH4(+)</text>
        <dbReference type="Rhea" id="RHEA:23800"/>
        <dbReference type="ChEBI" id="CHEBI:15377"/>
        <dbReference type="ChEBI" id="CHEBI:16007"/>
        <dbReference type="ChEBI" id="CHEBI:16763"/>
        <dbReference type="ChEBI" id="CHEBI:28938"/>
        <dbReference type="ChEBI" id="CHEBI:57844"/>
        <dbReference type="EC" id="4.4.1.11"/>
    </reaction>
    <physiologicalReaction direction="left-to-right" evidence="10">
        <dbReference type="Rhea" id="RHEA:23801"/>
    </physiologicalReaction>
</comment>
<keyword evidence="6 13" id="KW-0456">Lyase</keyword>
<dbReference type="AlphaFoldDB" id="A0A926NBM8"/>
<dbReference type="PROSITE" id="PS00868">
    <property type="entry name" value="CYS_MET_METAB_PP"/>
    <property type="match status" value="1"/>
</dbReference>
<evidence type="ECO:0000256" key="7">
    <source>
        <dbReference type="ARBA" id="ARBA00047175"/>
    </source>
</evidence>
<dbReference type="FunFam" id="3.40.640.10:FF:000046">
    <property type="entry name" value="Cystathionine gamma-lyase"/>
    <property type="match status" value="1"/>
</dbReference>
<dbReference type="GO" id="GO:0009086">
    <property type="term" value="P:methionine biosynthetic process"/>
    <property type="evidence" value="ECO:0007669"/>
    <property type="project" value="UniProtKB-ARBA"/>
</dbReference>
<dbReference type="InterPro" id="IPR054542">
    <property type="entry name" value="Cys_met_metab_PP"/>
</dbReference>
<protein>
    <recommendedName>
        <fullName evidence="4">L-methionine gamma-lyase</fullName>
        <ecNumber evidence="3">4.4.1.11</ecNumber>
        <ecNumber evidence="7">4.4.1.2</ecNumber>
    </recommendedName>
    <alternativeName>
        <fullName evidence="8">Homocysteine desulfhydrase</fullName>
    </alternativeName>
</protein>
<keyword evidence="14" id="KW-1185">Reference proteome</keyword>
<evidence type="ECO:0000256" key="10">
    <source>
        <dbReference type="ARBA" id="ARBA00052699"/>
    </source>
</evidence>
<evidence type="ECO:0000256" key="6">
    <source>
        <dbReference type="ARBA" id="ARBA00023239"/>
    </source>
</evidence>
<comment type="cofactor">
    <cofactor evidence="1 12">
        <name>pyridoxal 5'-phosphate</name>
        <dbReference type="ChEBI" id="CHEBI:597326"/>
    </cofactor>
</comment>
<dbReference type="SUPFAM" id="SSF53383">
    <property type="entry name" value="PLP-dependent transferases"/>
    <property type="match status" value="1"/>
</dbReference>
<name>A0A926NBM8_9BACL</name>
<accession>A0A926NBM8</accession>
<dbReference type="RefSeq" id="WP_191138836.1">
    <property type="nucleotide sequence ID" value="NZ_JACXAG020000001.1"/>
</dbReference>
<evidence type="ECO:0000256" key="1">
    <source>
        <dbReference type="ARBA" id="ARBA00001933"/>
    </source>
</evidence>
<dbReference type="InterPro" id="IPR015424">
    <property type="entry name" value="PyrdxlP-dep_Trfase"/>
</dbReference>
<dbReference type="NCBIfam" id="TIGR01328">
    <property type="entry name" value="met_gam_lyase"/>
    <property type="match status" value="1"/>
</dbReference>
<comment type="similarity">
    <text evidence="2">Belongs to the trans-sulfuration enzymes family. L-methionine gamma-lyase subfamily.</text>
</comment>
<evidence type="ECO:0000313" key="13">
    <source>
        <dbReference type="EMBL" id="MBD1373613.1"/>
    </source>
</evidence>
<feature type="modified residue" description="N6-(pyridoxal phosphate)lysine" evidence="11">
    <location>
        <position position="212"/>
    </location>
</feature>
<evidence type="ECO:0000256" key="8">
    <source>
        <dbReference type="ARBA" id="ARBA00047199"/>
    </source>
</evidence>
<comment type="caution">
    <text evidence="13">The sequence shown here is derived from an EMBL/GenBank/DDBJ whole genome shotgun (WGS) entry which is preliminary data.</text>
</comment>
<dbReference type="CDD" id="cd00614">
    <property type="entry name" value="CGS_like"/>
    <property type="match status" value="1"/>
</dbReference>
<evidence type="ECO:0000313" key="14">
    <source>
        <dbReference type="Proteomes" id="UP000661691"/>
    </source>
</evidence>
<dbReference type="Pfam" id="PF01053">
    <property type="entry name" value="Cys_Met_Meta_PP"/>
    <property type="match status" value="1"/>
</dbReference>
<dbReference type="Gene3D" id="3.40.640.10">
    <property type="entry name" value="Type I PLP-dependent aspartate aminotransferase-like (Major domain)"/>
    <property type="match status" value="1"/>
</dbReference>
<evidence type="ECO:0000256" key="9">
    <source>
        <dbReference type="ARBA" id="ARBA00048780"/>
    </source>
</evidence>
<proteinExistence type="inferred from homology"/>
<dbReference type="GO" id="GO:0030170">
    <property type="term" value="F:pyridoxal phosphate binding"/>
    <property type="evidence" value="ECO:0007669"/>
    <property type="project" value="InterPro"/>
</dbReference>
<evidence type="ECO:0000256" key="3">
    <source>
        <dbReference type="ARBA" id="ARBA00012222"/>
    </source>
</evidence>
<gene>
    <name evidence="13" type="primary">megL</name>
    <name evidence="13" type="ORF">IC620_14795</name>
</gene>
<dbReference type="PANTHER" id="PTHR11808:SF80">
    <property type="entry name" value="CYSTATHIONINE GAMMA-LYASE"/>
    <property type="match status" value="1"/>
</dbReference>
<dbReference type="PANTHER" id="PTHR11808">
    <property type="entry name" value="TRANS-SULFURATION ENZYME FAMILY MEMBER"/>
    <property type="match status" value="1"/>
</dbReference>